<dbReference type="SMART" id="SM00248">
    <property type="entry name" value="ANK"/>
    <property type="match status" value="2"/>
</dbReference>
<feature type="compositionally biased region" description="Basic and acidic residues" evidence="4">
    <location>
        <begin position="122"/>
        <end position="141"/>
    </location>
</feature>
<dbReference type="STRING" id="1577474.GA0111570_102162"/>
<dbReference type="SUPFAM" id="SSF48403">
    <property type="entry name" value="Ankyrin repeat"/>
    <property type="match status" value="1"/>
</dbReference>
<dbReference type="RefSeq" id="WP_092606322.1">
    <property type="nucleotide sequence ID" value="NZ_FMYF01000002.1"/>
</dbReference>
<dbReference type="PROSITE" id="PS50297">
    <property type="entry name" value="ANK_REP_REGION"/>
    <property type="match status" value="2"/>
</dbReference>
<accession>A0A1G6GED2</accession>
<organism evidence="5 6">
    <name type="scientific">Raineyella antarctica</name>
    <dbReference type="NCBI Taxonomy" id="1577474"/>
    <lineage>
        <taxon>Bacteria</taxon>
        <taxon>Bacillati</taxon>
        <taxon>Actinomycetota</taxon>
        <taxon>Actinomycetes</taxon>
        <taxon>Propionibacteriales</taxon>
        <taxon>Propionibacteriaceae</taxon>
        <taxon>Raineyella</taxon>
    </lineage>
</organism>
<protein>
    <submittedName>
        <fullName evidence="5">Uncharacterized protein</fullName>
    </submittedName>
</protein>
<keyword evidence="1" id="KW-0677">Repeat</keyword>
<proteinExistence type="predicted"/>
<dbReference type="Pfam" id="PF12796">
    <property type="entry name" value="Ank_2"/>
    <property type="match status" value="1"/>
</dbReference>
<dbReference type="InterPro" id="IPR036770">
    <property type="entry name" value="Ankyrin_rpt-contain_sf"/>
</dbReference>
<feature type="repeat" description="ANK" evidence="3">
    <location>
        <begin position="34"/>
        <end position="66"/>
    </location>
</feature>
<evidence type="ECO:0000256" key="1">
    <source>
        <dbReference type="ARBA" id="ARBA00022737"/>
    </source>
</evidence>
<dbReference type="PANTHER" id="PTHR24126:SF14">
    <property type="entry name" value="ANK_REP_REGION DOMAIN-CONTAINING PROTEIN"/>
    <property type="match status" value="1"/>
</dbReference>
<gene>
    <name evidence="5" type="ORF">GA0111570_102162</name>
</gene>
<evidence type="ECO:0000256" key="4">
    <source>
        <dbReference type="SAM" id="MobiDB-lite"/>
    </source>
</evidence>
<name>A0A1G6GED2_9ACTN</name>
<dbReference type="OrthoDB" id="306540at2"/>
<reference evidence="5 6" key="1">
    <citation type="submission" date="2016-06" db="EMBL/GenBank/DDBJ databases">
        <authorList>
            <person name="Olsen C.W."/>
            <person name="Carey S."/>
            <person name="Hinshaw L."/>
            <person name="Karasin A.I."/>
        </authorList>
    </citation>
    <scope>NUCLEOTIDE SEQUENCE [LARGE SCALE GENOMIC DNA]</scope>
    <source>
        <strain evidence="5 6">LZ-22</strain>
    </source>
</reference>
<evidence type="ECO:0000256" key="2">
    <source>
        <dbReference type="ARBA" id="ARBA00023043"/>
    </source>
</evidence>
<dbReference type="AlphaFoldDB" id="A0A1G6GED2"/>
<dbReference type="Proteomes" id="UP000199086">
    <property type="component" value="Unassembled WGS sequence"/>
</dbReference>
<dbReference type="EMBL" id="FMYF01000002">
    <property type="protein sequence ID" value="SDB80372.1"/>
    <property type="molecule type" value="Genomic_DNA"/>
</dbReference>
<dbReference type="Gene3D" id="1.25.40.20">
    <property type="entry name" value="Ankyrin repeat-containing domain"/>
    <property type="match status" value="1"/>
</dbReference>
<dbReference type="PANTHER" id="PTHR24126">
    <property type="entry name" value="ANKYRIN REPEAT, PH AND SEC7 DOMAIN CONTAINING PROTEIN SECG-RELATED"/>
    <property type="match status" value="1"/>
</dbReference>
<evidence type="ECO:0000256" key="3">
    <source>
        <dbReference type="PROSITE-ProRule" id="PRU00023"/>
    </source>
</evidence>
<feature type="repeat" description="ANK" evidence="3">
    <location>
        <begin position="67"/>
        <end position="99"/>
    </location>
</feature>
<dbReference type="InterPro" id="IPR002110">
    <property type="entry name" value="Ankyrin_rpt"/>
</dbReference>
<feature type="region of interest" description="Disordered" evidence="4">
    <location>
        <begin position="119"/>
        <end position="141"/>
    </location>
</feature>
<keyword evidence="6" id="KW-1185">Reference proteome</keyword>
<dbReference type="PROSITE" id="PS50088">
    <property type="entry name" value="ANK_REPEAT"/>
    <property type="match status" value="2"/>
</dbReference>
<keyword evidence="2 3" id="KW-0040">ANK repeat</keyword>
<evidence type="ECO:0000313" key="5">
    <source>
        <dbReference type="EMBL" id="SDB80372.1"/>
    </source>
</evidence>
<evidence type="ECO:0000313" key="6">
    <source>
        <dbReference type="Proteomes" id="UP000199086"/>
    </source>
</evidence>
<sequence>MASDDIFDLAREGEVRAVVALLEAGADLESATEQGSTLLALAASYGNVHLVSVLIKRGAKVNTVDEHGRTPLSAAIYRGEEMVARLLLDSGADPHLGSPNAIETAEECGMQRVFTEDQQLNDDLRDELRDADGISYREHRD</sequence>